<gene>
    <name evidence="1" type="ORF">TOPH_03514</name>
</gene>
<proteinExistence type="predicted"/>
<evidence type="ECO:0000313" key="1">
    <source>
        <dbReference type="EMBL" id="KND91961.1"/>
    </source>
</evidence>
<sequence length="74" mass="8548">MLPHKEHEAPEFVSPNDTNNYKLEAINIILEKNPRLRQEYERPRPGTERLFKAEVTHDSRGCAAFCAKEPSNLV</sequence>
<reference evidence="1 2" key="1">
    <citation type="journal article" date="2015" name="BMC Genomics">
        <title>The genome of the truffle-parasite Tolypocladium ophioglossoides and the evolution of antifungal peptaibiotics.</title>
        <authorList>
            <person name="Quandt C.A."/>
            <person name="Bushley K.E."/>
            <person name="Spatafora J.W."/>
        </authorList>
    </citation>
    <scope>NUCLEOTIDE SEQUENCE [LARGE SCALE GENOMIC DNA]</scope>
    <source>
        <strain evidence="1 2">CBS 100239</strain>
    </source>
</reference>
<evidence type="ECO:0000313" key="2">
    <source>
        <dbReference type="Proteomes" id="UP000036947"/>
    </source>
</evidence>
<keyword evidence="2" id="KW-1185">Reference proteome</keyword>
<accession>A0A0L0ND19</accession>
<organism evidence="1 2">
    <name type="scientific">Tolypocladium ophioglossoides (strain CBS 100239)</name>
    <name type="common">Snaketongue truffleclub</name>
    <name type="synonym">Elaphocordyceps ophioglossoides</name>
    <dbReference type="NCBI Taxonomy" id="1163406"/>
    <lineage>
        <taxon>Eukaryota</taxon>
        <taxon>Fungi</taxon>
        <taxon>Dikarya</taxon>
        <taxon>Ascomycota</taxon>
        <taxon>Pezizomycotina</taxon>
        <taxon>Sordariomycetes</taxon>
        <taxon>Hypocreomycetidae</taxon>
        <taxon>Hypocreales</taxon>
        <taxon>Ophiocordycipitaceae</taxon>
        <taxon>Tolypocladium</taxon>
    </lineage>
</organism>
<comment type="caution">
    <text evidence="1">The sequence shown here is derived from an EMBL/GenBank/DDBJ whole genome shotgun (WGS) entry which is preliminary data.</text>
</comment>
<name>A0A0L0ND19_TOLOC</name>
<dbReference type="Proteomes" id="UP000036947">
    <property type="component" value="Unassembled WGS sequence"/>
</dbReference>
<dbReference type="AlphaFoldDB" id="A0A0L0ND19"/>
<protein>
    <submittedName>
        <fullName evidence="1">Uncharacterized protein</fullName>
    </submittedName>
</protein>
<dbReference type="EMBL" id="LFRF01000007">
    <property type="protein sequence ID" value="KND91961.1"/>
    <property type="molecule type" value="Genomic_DNA"/>
</dbReference>